<proteinExistence type="predicted"/>
<evidence type="ECO:0000313" key="5">
    <source>
        <dbReference type="Proteomes" id="UP000039046"/>
    </source>
</evidence>
<feature type="compositionally biased region" description="Basic and acidic residues" evidence="1">
    <location>
        <begin position="10"/>
        <end position="27"/>
    </location>
</feature>
<dbReference type="OrthoDB" id="5597489at2759"/>
<keyword evidence="2" id="KW-0472">Membrane</keyword>
<dbReference type="HOGENOM" id="CLU_074873_0_0_1"/>
<feature type="region of interest" description="Disordered" evidence="1">
    <location>
        <begin position="49"/>
        <end position="82"/>
    </location>
</feature>
<keyword evidence="5" id="KW-1185">Reference proteome</keyword>
<feature type="domain" description="DUF7719" evidence="3">
    <location>
        <begin position="164"/>
        <end position="230"/>
    </location>
</feature>
<keyword evidence="2" id="KW-0812">Transmembrane</keyword>
<reference evidence="4 5" key="1">
    <citation type="journal article" date="2015" name="Genome Announc.">
        <title>Draft Genome Sequence and Gene Annotation of the Entomopathogenic Fungus Verticillium hemipterigenum.</title>
        <authorList>
            <person name="Horn F."/>
            <person name="Habel A."/>
            <person name="Scharf D.H."/>
            <person name="Dworschak J."/>
            <person name="Brakhage A.A."/>
            <person name="Guthke R."/>
            <person name="Hertweck C."/>
            <person name="Linde J."/>
        </authorList>
    </citation>
    <scope>NUCLEOTIDE SEQUENCE [LARGE SCALE GENOMIC DNA]</scope>
</reference>
<dbReference type="STRING" id="1531966.A0A0A1TEN6"/>
<feature type="transmembrane region" description="Helical" evidence="2">
    <location>
        <begin position="118"/>
        <end position="141"/>
    </location>
</feature>
<evidence type="ECO:0000256" key="1">
    <source>
        <dbReference type="SAM" id="MobiDB-lite"/>
    </source>
</evidence>
<dbReference type="EMBL" id="CDHN01000005">
    <property type="protein sequence ID" value="CEJ93174.1"/>
    <property type="molecule type" value="Genomic_DNA"/>
</dbReference>
<evidence type="ECO:0000259" key="3">
    <source>
        <dbReference type="Pfam" id="PF24841"/>
    </source>
</evidence>
<sequence length="232" mass="26099">MARQRKTQAKAKDGPTIKLAHPDRDGTKIGGKTFIELAEERQLMQQADEKMAANKGKANNGSLPSKATRIPRPPQPDPDDMLSPEAERVIEAALWTVSLAMLHFTFDVLVQHQYGETILWPSIIWRAIQAWCVFVFIFYVLHPHKANPTPLPFIPLRYQAAASQIIFFAISVCSGCYLIYVTNMKGYLANMKRAPPLGCLWLWAVLELDLPWAASSCALAGLFLYINGYEYM</sequence>
<dbReference type="PANTHER" id="PTHR37846:SF1">
    <property type="entry name" value="DEACETYLASE-LIKE PROTEIN"/>
    <property type="match status" value="1"/>
</dbReference>
<dbReference type="AlphaFoldDB" id="A0A0A1TEN6"/>
<keyword evidence="2" id="KW-1133">Transmembrane helix</keyword>
<dbReference type="PANTHER" id="PTHR37846">
    <property type="entry name" value="YALI0B21296P"/>
    <property type="match status" value="1"/>
</dbReference>
<feature type="region of interest" description="Disordered" evidence="1">
    <location>
        <begin position="1"/>
        <end position="29"/>
    </location>
</feature>
<dbReference type="Pfam" id="PF24841">
    <property type="entry name" value="DUF7719"/>
    <property type="match status" value="1"/>
</dbReference>
<feature type="transmembrane region" description="Helical" evidence="2">
    <location>
        <begin position="161"/>
        <end position="180"/>
    </location>
</feature>
<protein>
    <recommendedName>
        <fullName evidence="3">DUF7719 domain-containing protein</fullName>
    </recommendedName>
</protein>
<accession>A0A0A1TEN6</accession>
<evidence type="ECO:0000313" key="4">
    <source>
        <dbReference type="EMBL" id="CEJ93174.1"/>
    </source>
</evidence>
<name>A0A0A1TEN6_9HYPO</name>
<organism evidence="4 5">
    <name type="scientific">[Torrubiella] hemipterigena</name>
    <dbReference type="NCBI Taxonomy" id="1531966"/>
    <lineage>
        <taxon>Eukaryota</taxon>
        <taxon>Fungi</taxon>
        <taxon>Dikarya</taxon>
        <taxon>Ascomycota</taxon>
        <taxon>Pezizomycotina</taxon>
        <taxon>Sordariomycetes</taxon>
        <taxon>Hypocreomycetidae</taxon>
        <taxon>Hypocreales</taxon>
        <taxon>Clavicipitaceae</taxon>
        <taxon>Clavicipitaceae incertae sedis</taxon>
        <taxon>'Torrubiella' clade</taxon>
    </lineage>
</organism>
<dbReference type="Proteomes" id="UP000039046">
    <property type="component" value="Unassembled WGS sequence"/>
</dbReference>
<dbReference type="InterPro" id="IPR056136">
    <property type="entry name" value="DUF7719"/>
</dbReference>
<evidence type="ECO:0000256" key="2">
    <source>
        <dbReference type="SAM" id="Phobius"/>
    </source>
</evidence>
<gene>
    <name evidence="4" type="ORF">VHEMI08782</name>
</gene>